<feature type="compositionally biased region" description="Gly residues" evidence="1">
    <location>
        <begin position="434"/>
        <end position="455"/>
    </location>
</feature>
<feature type="compositionally biased region" description="Gly residues" evidence="1">
    <location>
        <begin position="405"/>
        <end position="420"/>
    </location>
</feature>
<feature type="compositionally biased region" description="Gly residues" evidence="1">
    <location>
        <begin position="587"/>
        <end position="598"/>
    </location>
</feature>
<keyword evidence="3" id="KW-1185">Reference proteome</keyword>
<organism evidence="2 3">
    <name type="scientific">Actinoallomurus bryophytorum</name>
    <dbReference type="NCBI Taxonomy" id="1490222"/>
    <lineage>
        <taxon>Bacteria</taxon>
        <taxon>Bacillati</taxon>
        <taxon>Actinomycetota</taxon>
        <taxon>Actinomycetes</taxon>
        <taxon>Streptosporangiales</taxon>
        <taxon>Thermomonosporaceae</taxon>
        <taxon>Actinoallomurus</taxon>
    </lineage>
</organism>
<dbReference type="Proteomes" id="UP000316096">
    <property type="component" value="Unassembled WGS sequence"/>
</dbReference>
<reference evidence="2 3" key="1">
    <citation type="submission" date="2019-06" db="EMBL/GenBank/DDBJ databases">
        <title>Sequencing the genomes of 1000 actinobacteria strains.</title>
        <authorList>
            <person name="Klenk H.-P."/>
        </authorList>
    </citation>
    <scope>NUCLEOTIDE SEQUENCE [LARGE SCALE GENOMIC DNA]</scope>
    <source>
        <strain evidence="2 3">DSM 102200</strain>
    </source>
</reference>
<feature type="compositionally biased region" description="Pro residues" evidence="1">
    <location>
        <begin position="376"/>
        <end position="390"/>
    </location>
</feature>
<protein>
    <recommendedName>
        <fullName evidence="4">PPE family protein</fullName>
    </recommendedName>
</protein>
<feature type="compositionally biased region" description="Gly residues" evidence="1">
    <location>
        <begin position="606"/>
        <end position="615"/>
    </location>
</feature>
<feature type="compositionally biased region" description="Low complexity" evidence="1">
    <location>
        <begin position="421"/>
        <end position="430"/>
    </location>
</feature>
<proteinExistence type="predicted"/>
<dbReference type="AlphaFoldDB" id="A0A543CHL0"/>
<evidence type="ECO:0000256" key="1">
    <source>
        <dbReference type="SAM" id="MobiDB-lite"/>
    </source>
</evidence>
<comment type="caution">
    <text evidence="2">The sequence shown here is derived from an EMBL/GenBank/DDBJ whole genome shotgun (WGS) entry which is preliminary data.</text>
</comment>
<feature type="compositionally biased region" description="Gly residues" evidence="1">
    <location>
        <begin position="498"/>
        <end position="507"/>
    </location>
</feature>
<gene>
    <name evidence="2" type="ORF">FB559_1945</name>
</gene>
<evidence type="ECO:0000313" key="3">
    <source>
        <dbReference type="Proteomes" id="UP000316096"/>
    </source>
</evidence>
<evidence type="ECO:0000313" key="2">
    <source>
        <dbReference type="EMBL" id="TQL96417.1"/>
    </source>
</evidence>
<sequence length="697" mass="68901">MADDSGGVSIPSTDNWSEWTFEQVLKALTGEGVDLHAAAKANWFTFNPSPGEKDELPYHAWGEYFYGANINHEAVAAWTTAVNTIDEMMPDVALGKRGSMNAQTLKDLEGAIRGFGTWAQTVGDGMTSWADRLDSDDSGFRGKAASLIQWRLKANGDGLADTYEQVNSRHGRPIADVVGEAATELAAFNATMSGRWNTAITLNIRDWVTNSIDGLMSSIMNYLIKVGIQLGQPGYVLNSFNSDVDAGKAYIRRVLAEYPKGNLLTADGWAKISQDFTNGLLSLLKTILDETAQTAIASLSPKYVLATSSLIEITAPPTETPPHIPTDDGNGPPDGSGDGNIPPPPDGSGDGNIPPPDGGGDGNIPPPPDGGGGGDIPPPDGSGGNVPPPDGSGGGDGDLNLPADGSGGDGGLNPPGGGDGPPADGAFVPALVPPGGGTGAGGDGSGSGNGVGPGADGAFDENGPGDGLITPPDGSGDGGGGSLLPPGSDKSRAALPPGGDGSGGFGSDPGKDFDPGGALGAGAGAGAGGLGGFGGANGGLGGAGNGFNGLGGLGAGGAGLGAGAGGGLSGLGGQFTGGSPGMNGAAGASGGSSGGEGGVPFFPPMMGGGAGGAGGEKPQERERQTWLSEDEEIWGTRVAVGSGVVGRLDEEEFDAEEIPLTGPTRRQRRADAPRRPRPAEQAEREAAEAGEQAPGTA</sequence>
<accession>A0A543CHL0</accession>
<dbReference type="OrthoDB" id="3689514at2"/>
<feature type="region of interest" description="Disordered" evidence="1">
    <location>
        <begin position="315"/>
        <end position="530"/>
    </location>
</feature>
<evidence type="ECO:0008006" key="4">
    <source>
        <dbReference type="Google" id="ProtNLM"/>
    </source>
</evidence>
<feature type="region of interest" description="Disordered" evidence="1">
    <location>
        <begin position="582"/>
        <end position="631"/>
    </location>
</feature>
<dbReference type="EMBL" id="VFOZ01000001">
    <property type="protein sequence ID" value="TQL96417.1"/>
    <property type="molecule type" value="Genomic_DNA"/>
</dbReference>
<feature type="compositionally biased region" description="Basic and acidic residues" evidence="1">
    <location>
        <begin position="669"/>
        <end position="687"/>
    </location>
</feature>
<feature type="region of interest" description="Disordered" evidence="1">
    <location>
        <begin position="647"/>
        <end position="697"/>
    </location>
</feature>
<name>A0A543CHL0_9ACTN</name>
<dbReference type="RefSeq" id="WP_141955276.1">
    <property type="nucleotide sequence ID" value="NZ_VFOZ01000001.1"/>
</dbReference>
<feature type="compositionally biased region" description="Gly residues" evidence="1">
    <location>
        <begin position="517"/>
        <end position="530"/>
    </location>
</feature>